<dbReference type="PANTHER" id="PTHR43248">
    <property type="entry name" value="2-SUCCINYL-6-HYDROXY-2,4-CYCLOHEXADIENE-1-CARBOXYLATE SYNTHASE"/>
    <property type="match status" value="1"/>
</dbReference>
<keyword evidence="6" id="KW-1185">Reference proteome</keyword>
<evidence type="ECO:0000313" key="5">
    <source>
        <dbReference type="EMBL" id="MDH5831688.1"/>
    </source>
</evidence>
<dbReference type="InterPro" id="IPR002410">
    <property type="entry name" value="Peptidase_S33"/>
</dbReference>
<feature type="chain" id="PRO_5045172122" evidence="3">
    <location>
        <begin position="27"/>
        <end position="385"/>
    </location>
</feature>
<gene>
    <name evidence="5" type="ORF">QFW80_14290</name>
</gene>
<evidence type="ECO:0000256" key="1">
    <source>
        <dbReference type="ARBA" id="ARBA00010088"/>
    </source>
</evidence>
<accession>A0ABT6JML0</accession>
<evidence type="ECO:0000256" key="2">
    <source>
        <dbReference type="ARBA" id="ARBA00022801"/>
    </source>
</evidence>
<keyword evidence="3" id="KW-0732">Signal</keyword>
<dbReference type="InterPro" id="IPR029058">
    <property type="entry name" value="AB_hydrolase_fold"/>
</dbReference>
<reference evidence="5 6" key="1">
    <citation type="submission" date="2023-04" db="EMBL/GenBank/DDBJ databases">
        <title>Luteimonas sp. M1R5S18.</title>
        <authorList>
            <person name="Sun J.-Q."/>
        </authorList>
    </citation>
    <scope>NUCLEOTIDE SEQUENCE [LARGE SCALE GENOMIC DNA]</scope>
    <source>
        <strain evidence="5 6">M1R5S18</strain>
    </source>
</reference>
<protein>
    <submittedName>
        <fullName evidence="5">Alpha/beta hydrolase</fullName>
    </submittedName>
</protein>
<evidence type="ECO:0000259" key="4">
    <source>
        <dbReference type="Pfam" id="PF00561"/>
    </source>
</evidence>
<dbReference type="Proteomes" id="UP001156831">
    <property type="component" value="Unassembled WGS sequence"/>
</dbReference>
<dbReference type="InterPro" id="IPR000073">
    <property type="entry name" value="AB_hydrolase_1"/>
</dbReference>
<feature type="domain" description="AB hydrolase-1" evidence="4">
    <location>
        <begin position="86"/>
        <end position="360"/>
    </location>
</feature>
<evidence type="ECO:0000313" key="6">
    <source>
        <dbReference type="Proteomes" id="UP001156831"/>
    </source>
</evidence>
<organism evidence="5 6">
    <name type="scientific">Luteimonas rhizosphaericola</name>
    <dbReference type="NCBI Taxonomy" id="3042024"/>
    <lineage>
        <taxon>Bacteria</taxon>
        <taxon>Pseudomonadati</taxon>
        <taxon>Pseudomonadota</taxon>
        <taxon>Gammaproteobacteria</taxon>
        <taxon>Lysobacterales</taxon>
        <taxon>Lysobacteraceae</taxon>
        <taxon>Luteimonas</taxon>
    </lineage>
</organism>
<dbReference type="Gene3D" id="3.40.50.1820">
    <property type="entry name" value="alpha/beta hydrolase"/>
    <property type="match status" value="1"/>
</dbReference>
<sequence length="385" mass="42396">MRCNEGPRRPRAAPWALLAPACLALAAPLSALGAEPAAPASRAEAVEVIRELRKIVTPHGVEREAMVRIGGIDQALSIRGADRRNPVLLLVHGGPGFPTSGIAWWGTRGLEEYFTVVHWDQRGAGRTHLANDPDAVAPTMTPERFVDDAEEVVAWLREEFDKDKVFVLGTSWGGYVGLQFALRRPEWLHAYIGMGQPVDIPESERRGYAYALEAARKAGHRQAIADLESIAPYAQSGGTIPLADIALERKWSDHFGGVMAYRTGQIDGIAVRLSPDYSDEQARRAYEGNGYSQDFLFSGIVAMDMSDVQRLECPLIVLGGRHDRTVNSYVAHEWFEAVQAPSKHFEWFEHSAHEIIAEEPGKLLLTLVTHARPIAERSGDVAPAR</sequence>
<comment type="caution">
    <text evidence="5">The sequence shown here is derived from an EMBL/GenBank/DDBJ whole genome shotgun (WGS) entry which is preliminary data.</text>
</comment>
<dbReference type="Pfam" id="PF00561">
    <property type="entry name" value="Abhydrolase_1"/>
    <property type="match status" value="1"/>
</dbReference>
<dbReference type="GO" id="GO:0016787">
    <property type="term" value="F:hydrolase activity"/>
    <property type="evidence" value="ECO:0007669"/>
    <property type="project" value="UniProtKB-KW"/>
</dbReference>
<name>A0ABT6JML0_9GAMM</name>
<comment type="similarity">
    <text evidence="1">Belongs to the peptidase S33 family.</text>
</comment>
<keyword evidence="2 5" id="KW-0378">Hydrolase</keyword>
<dbReference type="RefSeq" id="WP_280602649.1">
    <property type="nucleotide sequence ID" value="NZ_JARXRN010000028.1"/>
</dbReference>
<dbReference type="InterPro" id="IPR051601">
    <property type="entry name" value="Serine_prot/Carboxylest_S33"/>
</dbReference>
<evidence type="ECO:0000256" key="3">
    <source>
        <dbReference type="SAM" id="SignalP"/>
    </source>
</evidence>
<proteinExistence type="inferred from homology"/>
<feature type="signal peptide" evidence="3">
    <location>
        <begin position="1"/>
        <end position="26"/>
    </location>
</feature>
<dbReference type="SUPFAM" id="SSF53474">
    <property type="entry name" value="alpha/beta-Hydrolases"/>
    <property type="match status" value="1"/>
</dbReference>
<dbReference type="EMBL" id="JARXRN010000028">
    <property type="protein sequence ID" value="MDH5831688.1"/>
    <property type="molecule type" value="Genomic_DNA"/>
</dbReference>
<dbReference type="PANTHER" id="PTHR43248:SF2">
    <property type="entry name" value="PROLYL AMINOPEPTIDASE"/>
    <property type="match status" value="1"/>
</dbReference>
<dbReference type="PRINTS" id="PR00793">
    <property type="entry name" value="PROAMNOPTASE"/>
</dbReference>